<comment type="caution">
    <text evidence="1">The sequence shown here is derived from an EMBL/GenBank/DDBJ whole genome shotgun (WGS) entry which is preliminary data.</text>
</comment>
<organism evidence="1 2">
    <name type="scientific">Streblomastix strix</name>
    <dbReference type="NCBI Taxonomy" id="222440"/>
    <lineage>
        <taxon>Eukaryota</taxon>
        <taxon>Metamonada</taxon>
        <taxon>Preaxostyla</taxon>
        <taxon>Oxymonadida</taxon>
        <taxon>Streblomastigidae</taxon>
        <taxon>Streblomastix</taxon>
    </lineage>
</organism>
<protein>
    <submittedName>
        <fullName evidence="1">Uncharacterized protein</fullName>
    </submittedName>
</protein>
<name>A0A5J4ULY7_9EUKA</name>
<evidence type="ECO:0000313" key="2">
    <source>
        <dbReference type="Proteomes" id="UP000324800"/>
    </source>
</evidence>
<evidence type="ECO:0000313" key="1">
    <source>
        <dbReference type="EMBL" id="KAA6371244.1"/>
    </source>
</evidence>
<dbReference type="EMBL" id="SNRW01014648">
    <property type="protein sequence ID" value="KAA6371244.1"/>
    <property type="molecule type" value="Genomic_DNA"/>
</dbReference>
<gene>
    <name evidence="1" type="ORF">EZS28_033228</name>
</gene>
<dbReference type="Proteomes" id="UP000324800">
    <property type="component" value="Unassembled WGS sequence"/>
</dbReference>
<dbReference type="AlphaFoldDB" id="A0A5J4ULY7"/>
<accession>A0A5J4ULY7</accession>
<feature type="non-terminal residue" evidence="1">
    <location>
        <position position="1"/>
    </location>
</feature>
<proteinExistence type="predicted"/>
<sequence>AAEQRSRAQQKYRIQRQEFRATANDLQLLLIRRLQKTIITNCIECIELKNVWHFYVLELLEFTLIHPSASSALSALGHKVRARIPAISTILPLDF</sequence>
<reference evidence="1 2" key="1">
    <citation type="submission" date="2019-03" db="EMBL/GenBank/DDBJ databases">
        <title>Single cell metagenomics reveals metabolic interactions within the superorganism composed of flagellate Streblomastix strix and complex community of Bacteroidetes bacteria on its surface.</title>
        <authorList>
            <person name="Treitli S.C."/>
            <person name="Kolisko M."/>
            <person name="Husnik F."/>
            <person name="Keeling P."/>
            <person name="Hampl V."/>
        </authorList>
    </citation>
    <scope>NUCLEOTIDE SEQUENCE [LARGE SCALE GENOMIC DNA]</scope>
    <source>
        <strain evidence="1">ST1C</strain>
    </source>
</reference>